<sequence>MARPAVIEKGAQNAGAILLPVDDKEEITLQIQKRRGQFHQRSLRARAIKERQLIHPPRLLCADGVG</sequence>
<dbReference type="KEGG" id="gsb:GSUB_00210"/>
<dbReference type="EMBL" id="CP010311">
    <property type="protein sequence ID" value="AJF05317.1"/>
    <property type="molecule type" value="Genomic_DNA"/>
</dbReference>
<dbReference type="STRING" id="483547.GSUB_00210"/>
<organism evidence="1 2">
    <name type="scientific">Geoalkalibacter subterraneus</name>
    <dbReference type="NCBI Taxonomy" id="483547"/>
    <lineage>
        <taxon>Bacteria</taxon>
        <taxon>Pseudomonadati</taxon>
        <taxon>Thermodesulfobacteriota</taxon>
        <taxon>Desulfuromonadia</taxon>
        <taxon>Desulfuromonadales</taxon>
        <taxon>Geoalkalibacteraceae</taxon>
        <taxon>Geoalkalibacter</taxon>
    </lineage>
</organism>
<protein>
    <submittedName>
        <fullName evidence="1">Uncharacterized protein</fullName>
    </submittedName>
</protein>
<dbReference type="AlphaFoldDB" id="A0A0B5FAX5"/>
<dbReference type="HOGENOM" id="CLU_2824999_0_0_7"/>
<proteinExistence type="predicted"/>
<gene>
    <name evidence="1" type="ORF">GSUB_00210</name>
</gene>
<evidence type="ECO:0000313" key="2">
    <source>
        <dbReference type="Proteomes" id="UP000035036"/>
    </source>
</evidence>
<dbReference type="Proteomes" id="UP000035036">
    <property type="component" value="Chromosome"/>
</dbReference>
<keyword evidence="2" id="KW-1185">Reference proteome</keyword>
<evidence type="ECO:0000313" key="1">
    <source>
        <dbReference type="EMBL" id="AJF05317.1"/>
    </source>
</evidence>
<reference evidence="1 2" key="1">
    <citation type="journal article" date="2015" name="Genome Announc.">
        <title>Genomes of Geoalkalibacter ferrihydriticus Z-0531T and Geoalkalibacter subterraneus Red1T, Two Haloalkaliphilic Metal-Reducing Deltaproteobacteria.</title>
        <authorList>
            <person name="Badalamenti J.P."/>
            <person name="Krajmalnik-Brown R."/>
            <person name="Torres C.I."/>
            <person name="Bond D.R."/>
        </authorList>
    </citation>
    <scope>NUCLEOTIDE SEQUENCE [LARGE SCALE GENOMIC DNA]</scope>
    <source>
        <strain evidence="1 2">Red1</strain>
    </source>
</reference>
<accession>A0A0B5FAX5</accession>
<name>A0A0B5FAX5_9BACT</name>